<comment type="similarity">
    <text evidence="11">Belongs to the G-protein coupled receptor 1 family.</text>
</comment>
<dbReference type="PRINTS" id="PR01149">
    <property type="entry name" value="MELATONIN1AR"/>
</dbReference>
<dbReference type="InterPro" id="IPR017452">
    <property type="entry name" value="GPCR_Rhodpsn_7TM"/>
</dbReference>
<feature type="transmembrane region" description="Helical" evidence="12">
    <location>
        <begin position="166"/>
        <end position="187"/>
    </location>
</feature>
<keyword evidence="2" id="KW-1003">Cell membrane</keyword>
<evidence type="ECO:0000256" key="7">
    <source>
        <dbReference type="ARBA" id="ARBA00023157"/>
    </source>
</evidence>
<dbReference type="Proteomes" id="UP000515131">
    <property type="component" value="Unplaced"/>
</dbReference>
<dbReference type="KEGG" id="pcoo:112869922"/>
<feature type="transmembrane region" description="Helical" evidence="12">
    <location>
        <begin position="253"/>
        <end position="279"/>
    </location>
</feature>
<evidence type="ECO:0000256" key="2">
    <source>
        <dbReference type="ARBA" id="ARBA00022475"/>
    </source>
</evidence>
<reference evidence="15" key="1">
    <citation type="submission" date="2025-08" db="UniProtKB">
        <authorList>
            <consortium name="RefSeq"/>
        </authorList>
    </citation>
    <scope>IDENTIFICATION</scope>
    <source>
        <tissue evidence="15">Blood</tissue>
    </source>
</reference>
<evidence type="ECO:0000256" key="12">
    <source>
        <dbReference type="SAM" id="Phobius"/>
    </source>
</evidence>
<dbReference type="FunFam" id="1.20.1070.10:FF:000056">
    <property type="entry name" value="Melatonin receptor type 1A"/>
    <property type="match status" value="1"/>
</dbReference>
<keyword evidence="4 12" id="KW-1133">Transmembrane helix</keyword>
<name>A0A6P6IPD1_PUMCO</name>
<dbReference type="AlphaFoldDB" id="A0A6P6IPD1"/>
<keyword evidence="3 11" id="KW-0812">Transmembrane</keyword>
<evidence type="ECO:0000256" key="6">
    <source>
        <dbReference type="ARBA" id="ARBA00023136"/>
    </source>
</evidence>
<feature type="transmembrane region" description="Helical" evidence="12">
    <location>
        <begin position="339"/>
        <end position="362"/>
    </location>
</feature>
<dbReference type="InterPro" id="IPR002278">
    <property type="entry name" value="Mel_1A/1B_rcpt"/>
</dbReference>
<evidence type="ECO:0000256" key="9">
    <source>
        <dbReference type="ARBA" id="ARBA00023224"/>
    </source>
</evidence>
<evidence type="ECO:0000256" key="4">
    <source>
        <dbReference type="ARBA" id="ARBA00022989"/>
    </source>
</evidence>
<dbReference type="CTD" id="4543"/>
<dbReference type="CDD" id="cd15402">
    <property type="entry name" value="7tmA_Mel1A"/>
    <property type="match status" value="1"/>
</dbReference>
<protein>
    <recommendedName>
        <fullName evidence="10">Melatonin receptor type 1A</fullName>
    </recommendedName>
</protein>
<keyword evidence="14" id="KW-1185">Reference proteome</keyword>
<evidence type="ECO:0000256" key="1">
    <source>
        <dbReference type="ARBA" id="ARBA00004651"/>
    </source>
</evidence>
<dbReference type="PRINTS" id="PR00857">
    <property type="entry name" value="MELATONINR"/>
</dbReference>
<dbReference type="GO" id="GO:0005886">
    <property type="term" value="C:plasma membrane"/>
    <property type="evidence" value="ECO:0007669"/>
    <property type="project" value="UniProtKB-SubCell"/>
</dbReference>
<dbReference type="Pfam" id="PF00001">
    <property type="entry name" value="7tm_1"/>
    <property type="match status" value="1"/>
</dbReference>
<dbReference type="PROSITE" id="PS00237">
    <property type="entry name" value="G_PROTEIN_RECEP_F1_1"/>
    <property type="match status" value="1"/>
</dbReference>
<keyword evidence="7" id="KW-1015">Disulfide bond</keyword>
<keyword evidence="9 11" id="KW-0807">Transducer</keyword>
<accession>A0A6P6IPD1</accession>
<dbReference type="GeneID" id="112869922"/>
<feature type="transmembrane region" description="Helical" evidence="12">
    <location>
        <begin position="300"/>
        <end position="327"/>
    </location>
</feature>
<sequence length="414" mass="46251">MSQCGLTDCNKCTTVMWAVAGRENTARIGTTPGRSQLEKKRLQEQDCGYSETIQSADPGGTLKGNGSALLNASQRAPGGGEGARPRPSWLACTLAFTLIFTIVVDVLGNLLVILSVYRNKKLRNAGNLFVVSLAVADLVVAVYPYPLVLISIFSNGWNLGHLHCQISGFLMGLSVIGSIFNITGIAINRYCYICHSLKYDKLYSNRNSLCCVFLIWMLTLVAIVPNLRTGTLQYDPRIYSCTFTQSVSSAYTIAVVVFHFLVPMTVVIFCYLRIWILVLRVRRRVKPDSKPKMKPQDFRNFVTMFVVFVLFAICWAPLNFIGLAVASDPASMVPRIPEWLFVASYYMAYFNSCLNAIIYGLLNQNFRKEYRRIIVSLCTARMFSVCRSHDAADRVKCKPSPLVTNKNLVKVDCV</sequence>
<keyword evidence="5 11" id="KW-0297">G-protein coupled receptor</keyword>
<evidence type="ECO:0000256" key="11">
    <source>
        <dbReference type="RuleBase" id="RU000688"/>
    </source>
</evidence>
<organism evidence="14 15">
    <name type="scientific">Puma concolor</name>
    <name type="common">Mountain lion</name>
    <name type="synonym">Felis concolor</name>
    <dbReference type="NCBI Taxonomy" id="9696"/>
    <lineage>
        <taxon>Eukaryota</taxon>
        <taxon>Metazoa</taxon>
        <taxon>Chordata</taxon>
        <taxon>Craniata</taxon>
        <taxon>Vertebrata</taxon>
        <taxon>Euteleostomi</taxon>
        <taxon>Mammalia</taxon>
        <taxon>Eutheria</taxon>
        <taxon>Laurasiatheria</taxon>
        <taxon>Carnivora</taxon>
        <taxon>Feliformia</taxon>
        <taxon>Felidae</taxon>
        <taxon>Felinae</taxon>
        <taxon>Puma</taxon>
    </lineage>
</organism>
<comment type="subcellular location">
    <subcellularLocation>
        <location evidence="1">Cell membrane</location>
        <topology evidence="1">Multi-pass membrane protein</topology>
    </subcellularLocation>
</comment>
<dbReference type="RefSeq" id="XP_025788763.1">
    <property type="nucleotide sequence ID" value="XM_025932978.1"/>
</dbReference>
<evidence type="ECO:0000313" key="14">
    <source>
        <dbReference type="Proteomes" id="UP000515131"/>
    </source>
</evidence>
<feature type="transmembrane region" description="Helical" evidence="12">
    <location>
        <begin position="88"/>
        <end position="116"/>
    </location>
</feature>
<gene>
    <name evidence="15" type="primary">MTNR1A</name>
</gene>
<dbReference type="GO" id="GO:0008502">
    <property type="term" value="F:melatonin receptor activity"/>
    <property type="evidence" value="ECO:0007669"/>
    <property type="project" value="InterPro"/>
</dbReference>
<evidence type="ECO:0000256" key="5">
    <source>
        <dbReference type="ARBA" id="ARBA00023040"/>
    </source>
</evidence>
<keyword evidence="6 12" id="KW-0472">Membrane</keyword>
<dbReference type="InterPro" id="IPR000025">
    <property type="entry name" value="Melatonin_rcpt"/>
</dbReference>
<dbReference type="PRINTS" id="PR00237">
    <property type="entry name" value="GPCRRHODOPSN"/>
</dbReference>
<feature type="transmembrane region" description="Helical" evidence="12">
    <location>
        <begin position="208"/>
        <end position="227"/>
    </location>
</feature>
<proteinExistence type="inferred from homology"/>
<dbReference type="Gene3D" id="1.20.1070.10">
    <property type="entry name" value="Rhodopsin 7-helix transmembrane proteins"/>
    <property type="match status" value="1"/>
</dbReference>
<dbReference type="SUPFAM" id="SSF81321">
    <property type="entry name" value="Family A G protein-coupled receptor-like"/>
    <property type="match status" value="1"/>
</dbReference>
<evidence type="ECO:0000313" key="15">
    <source>
        <dbReference type="RefSeq" id="XP_025788763.1"/>
    </source>
</evidence>
<dbReference type="SMART" id="SM01381">
    <property type="entry name" value="7TM_GPCR_Srsx"/>
    <property type="match status" value="1"/>
</dbReference>
<dbReference type="InterPro" id="IPR000276">
    <property type="entry name" value="GPCR_Rhodpsn"/>
</dbReference>
<dbReference type="PANTHER" id="PTHR24228:SF53">
    <property type="entry name" value="MELATONIN RECEPTOR TYPE 1A"/>
    <property type="match status" value="1"/>
</dbReference>
<dbReference type="PROSITE" id="PS50262">
    <property type="entry name" value="G_PROTEIN_RECEP_F1_2"/>
    <property type="match status" value="1"/>
</dbReference>
<evidence type="ECO:0000256" key="3">
    <source>
        <dbReference type="ARBA" id="ARBA00022692"/>
    </source>
</evidence>
<evidence type="ECO:0000256" key="8">
    <source>
        <dbReference type="ARBA" id="ARBA00023170"/>
    </source>
</evidence>
<keyword evidence="8 11" id="KW-0675">Receptor</keyword>
<evidence type="ECO:0000256" key="10">
    <source>
        <dbReference type="ARBA" id="ARBA00040985"/>
    </source>
</evidence>
<evidence type="ECO:0000259" key="13">
    <source>
        <dbReference type="PROSITE" id="PS50262"/>
    </source>
</evidence>
<dbReference type="PANTHER" id="PTHR24228">
    <property type="entry name" value="B2 BRADYKININ RECEPTOR/ANGIOTENSIN II RECEPTOR"/>
    <property type="match status" value="1"/>
</dbReference>
<feature type="domain" description="G-protein coupled receptors family 1 profile" evidence="13">
    <location>
        <begin position="108"/>
        <end position="359"/>
    </location>
</feature>
<feature type="transmembrane region" description="Helical" evidence="12">
    <location>
        <begin position="128"/>
        <end position="154"/>
    </location>
</feature>